<dbReference type="PANTHER" id="PTHR43667:SF2">
    <property type="entry name" value="FATTY ACID C-METHYL TRANSFERASE"/>
    <property type="match status" value="1"/>
</dbReference>
<dbReference type="PANTHER" id="PTHR43667">
    <property type="entry name" value="CYCLOPROPANE-FATTY-ACYL-PHOSPHOLIPID SYNTHASE"/>
    <property type="match status" value="1"/>
</dbReference>
<dbReference type="InterPro" id="IPR050723">
    <property type="entry name" value="CFA/CMAS"/>
</dbReference>
<dbReference type="Pfam" id="PF02353">
    <property type="entry name" value="CMAS"/>
    <property type="match status" value="1"/>
</dbReference>
<dbReference type="SUPFAM" id="SSF53335">
    <property type="entry name" value="S-adenosyl-L-methionine-dependent methyltransferases"/>
    <property type="match status" value="1"/>
</dbReference>
<dbReference type="Gene3D" id="3.40.50.150">
    <property type="entry name" value="Vaccinia Virus protein VP39"/>
    <property type="match status" value="1"/>
</dbReference>
<dbReference type="WBParaSite" id="TCLT_0000156501-mRNA-1">
    <property type="protein sequence ID" value="TCLT_0000156501-mRNA-1"/>
    <property type="gene ID" value="TCLT_0000156501"/>
</dbReference>
<gene>
    <name evidence="1" type="ORF">TCLT_LOCUS1566</name>
</gene>
<dbReference type="EMBL" id="UYYF01000213">
    <property type="protein sequence ID" value="VDM97075.1"/>
    <property type="molecule type" value="Genomic_DNA"/>
</dbReference>
<reference evidence="3" key="1">
    <citation type="submission" date="2017-02" db="UniProtKB">
        <authorList>
            <consortium name="WormBaseParasite"/>
        </authorList>
    </citation>
    <scope>IDENTIFICATION</scope>
</reference>
<dbReference type="STRING" id="103827.A0A0N5CN22"/>
<accession>A0A0N5CN22</accession>
<evidence type="ECO:0000313" key="2">
    <source>
        <dbReference type="Proteomes" id="UP000276776"/>
    </source>
</evidence>
<evidence type="ECO:0000313" key="1">
    <source>
        <dbReference type="EMBL" id="VDM97075.1"/>
    </source>
</evidence>
<dbReference type="OrthoDB" id="8300214at2759"/>
<dbReference type="AlphaFoldDB" id="A0A0N5CN22"/>
<reference evidence="1 2" key="2">
    <citation type="submission" date="2018-11" db="EMBL/GenBank/DDBJ databases">
        <authorList>
            <consortium name="Pathogen Informatics"/>
        </authorList>
    </citation>
    <scope>NUCLEOTIDE SEQUENCE [LARGE SCALE GENOMIC DNA]</scope>
</reference>
<dbReference type="InterPro" id="IPR029063">
    <property type="entry name" value="SAM-dependent_MTases_sf"/>
</dbReference>
<proteinExistence type="predicted"/>
<name>A0A0N5CN22_THECL</name>
<keyword evidence="2" id="KW-1185">Reference proteome</keyword>
<dbReference type="Proteomes" id="UP000276776">
    <property type="component" value="Unassembled WGS sequence"/>
</dbReference>
<protein>
    <submittedName>
        <fullName evidence="3">SprT-like domain-containing protein</fullName>
    </submittedName>
</protein>
<evidence type="ECO:0000313" key="3">
    <source>
        <dbReference type="WBParaSite" id="TCLT_0000156501-mRNA-1"/>
    </source>
</evidence>
<sequence length="204" mass="24172">MISLKKPYVDLNLQQFITQNRLPVIYCFWILLDPKIGLDEAYMFEDYDRKFNKSMLDYKLINSLIKTVVQFIRFIVSSTNKFKHDSLCECNTNARNIHKHYDFDNNLIICLFLNPFMTHSCTVQIGKYRKFTLEIGCGWGACRGHAYKYYGCRWTGLTTSFGQYKISLRRMNDNRLQDQGVVKFLPQFFESLRDRLCPGCKPYK</sequence>
<organism evidence="3">
    <name type="scientific">Thelazia callipaeda</name>
    <name type="common">Oriental eyeworm</name>
    <name type="synonym">Parasitic nematode</name>
    <dbReference type="NCBI Taxonomy" id="103827"/>
    <lineage>
        <taxon>Eukaryota</taxon>
        <taxon>Metazoa</taxon>
        <taxon>Ecdysozoa</taxon>
        <taxon>Nematoda</taxon>
        <taxon>Chromadorea</taxon>
        <taxon>Rhabditida</taxon>
        <taxon>Spirurina</taxon>
        <taxon>Spiruromorpha</taxon>
        <taxon>Thelazioidea</taxon>
        <taxon>Thelaziidae</taxon>
        <taxon>Thelazia</taxon>
    </lineage>
</organism>